<dbReference type="SUPFAM" id="SSF53335">
    <property type="entry name" value="S-adenosyl-L-methionine-dependent methyltransferases"/>
    <property type="match status" value="1"/>
</dbReference>
<dbReference type="InterPro" id="IPR001678">
    <property type="entry name" value="MeTrfase_RsmB-F_NOP2_dom"/>
</dbReference>
<evidence type="ECO:0000256" key="10">
    <source>
        <dbReference type="ARBA" id="ARBA00022884"/>
    </source>
</evidence>
<evidence type="ECO:0000256" key="12">
    <source>
        <dbReference type="ARBA" id="ARBA00031088"/>
    </source>
</evidence>
<evidence type="ECO:0000256" key="3">
    <source>
        <dbReference type="ARBA" id="ARBA00007494"/>
    </source>
</evidence>
<dbReference type="EC" id="2.1.1.176" evidence="4"/>
<evidence type="ECO:0000256" key="7">
    <source>
        <dbReference type="ARBA" id="ARBA00022603"/>
    </source>
</evidence>
<feature type="binding site" evidence="14">
    <location>
        <begin position="248"/>
        <end position="254"/>
    </location>
    <ligand>
        <name>S-adenosyl-L-methionine</name>
        <dbReference type="ChEBI" id="CHEBI:59789"/>
    </ligand>
</feature>
<dbReference type="SUPFAM" id="SSF48013">
    <property type="entry name" value="NusB-like"/>
    <property type="match status" value="1"/>
</dbReference>
<proteinExistence type="inferred from homology"/>
<dbReference type="InterPro" id="IPR006027">
    <property type="entry name" value="NusB_RsmB_TIM44"/>
</dbReference>
<feature type="domain" description="SAM-dependent MTase RsmB/NOP-type" evidence="15">
    <location>
        <begin position="158"/>
        <end position="438"/>
    </location>
</feature>
<dbReference type="InterPro" id="IPR018314">
    <property type="entry name" value="RsmB/NOL1/NOP2-like_CS"/>
</dbReference>
<accession>A0ABR8UJN0</accession>
<dbReference type="Gene3D" id="3.40.50.150">
    <property type="entry name" value="Vaccinia Virus protein VP39"/>
    <property type="match status" value="1"/>
</dbReference>
<dbReference type="NCBIfam" id="NF008149">
    <property type="entry name" value="PRK10901.1"/>
    <property type="match status" value="1"/>
</dbReference>
<comment type="subcellular location">
    <subcellularLocation>
        <location evidence="2">Cytoplasm</location>
    </subcellularLocation>
</comment>
<comment type="catalytic activity">
    <reaction evidence="13">
        <text>cytidine(967) in 16S rRNA + S-adenosyl-L-methionine = 5-methylcytidine(967) in 16S rRNA + S-adenosyl-L-homocysteine + H(+)</text>
        <dbReference type="Rhea" id="RHEA:42748"/>
        <dbReference type="Rhea" id="RHEA-COMP:10219"/>
        <dbReference type="Rhea" id="RHEA-COMP:10220"/>
        <dbReference type="ChEBI" id="CHEBI:15378"/>
        <dbReference type="ChEBI" id="CHEBI:57856"/>
        <dbReference type="ChEBI" id="CHEBI:59789"/>
        <dbReference type="ChEBI" id="CHEBI:74483"/>
        <dbReference type="ChEBI" id="CHEBI:82748"/>
        <dbReference type="EC" id="2.1.1.176"/>
    </reaction>
</comment>
<dbReference type="PANTHER" id="PTHR22807:SF61">
    <property type="entry name" value="NOL1_NOP2_SUN FAMILY PROTEIN _ ANTITERMINATION NUSB DOMAIN-CONTAINING PROTEIN"/>
    <property type="match status" value="1"/>
</dbReference>
<dbReference type="InterPro" id="IPR035926">
    <property type="entry name" value="NusB-like_sf"/>
</dbReference>
<comment type="function">
    <text evidence="1">Specifically methylates the cytosine at position 967 (m5C967) of 16S rRNA.</text>
</comment>
<dbReference type="Pfam" id="PF22458">
    <property type="entry name" value="RsmF-B_ferredox"/>
    <property type="match status" value="1"/>
</dbReference>
<evidence type="ECO:0000256" key="8">
    <source>
        <dbReference type="ARBA" id="ARBA00022679"/>
    </source>
</evidence>
<dbReference type="InterPro" id="IPR054728">
    <property type="entry name" value="RsmB-like_ferredoxin"/>
</dbReference>
<dbReference type="Pfam" id="PF01029">
    <property type="entry name" value="NusB"/>
    <property type="match status" value="1"/>
</dbReference>
<feature type="binding site" evidence="14">
    <location>
        <position position="322"/>
    </location>
    <ligand>
        <name>S-adenosyl-L-methionine</name>
        <dbReference type="ChEBI" id="CHEBI:59789"/>
    </ligand>
</feature>
<evidence type="ECO:0000256" key="1">
    <source>
        <dbReference type="ARBA" id="ARBA00002724"/>
    </source>
</evidence>
<gene>
    <name evidence="16" type="primary">rsmB</name>
    <name evidence="16" type="ORF">H9645_09355</name>
</gene>
<sequence length="440" mass="46490">MSGEAPRVAAARVLDAVLHHGRSLKAELARALPALPDPRDRALVEAICFAALRQTARADAALAAWMPRPPGRRDGDLRALLHAGFAQLDPLGLPPHAAVAETVDAARGIGRAHQAKLVNALLRRAQREGLPTPAAADAWPGWLRERVRADWPDDADAIFEASARPAGTWLRVNRRRSGRDDYLARLQAAGIEATPDPVLADALRLPASIAVGALPGFADGDVSVQDGAAQAVADALDPPAGARVLDACAAPGGKSAHLLERDRTLRLLALDVDPLRLARVRDTWRRLGVGEGVDPGAAARVADAADPAAWWDGDPFDAILVDAPCSATGIVRRQPDVLLHRRAADVEALVALQARLLDAAWTMLRPGGVLVYATCSILRAENHAQVEAFLARTADAVAEPLPGCFGRAPASGDARHGRQRLPGDGGMDGFFLARLAKRAD</sequence>
<evidence type="ECO:0000256" key="11">
    <source>
        <dbReference type="ARBA" id="ARBA00030399"/>
    </source>
</evidence>
<evidence type="ECO:0000256" key="5">
    <source>
        <dbReference type="ARBA" id="ARBA00022490"/>
    </source>
</evidence>
<keyword evidence="9 14" id="KW-0949">S-adenosyl-L-methionine</keyword>
<keyword evidence="6" id="KW-0698">rRNA processing</keyword>
<dbReference type="NCBIfam" id="TIGR00563">
    <property type="entry name" value="rsmB"/>
    <property type="match status" value="1"/>
</dbReference>
<dbReference type="Proteomes" id="UP000647183">
    <property type="component" value="Unassembled WGS sequence"/>
</dbReference>
<dbReference type="CDD" id="cd02440">
    <property type="entry name" value="AdoMet_MTases"/>
    <property type="match status" value="1"/>
</dbReference>
<dbReference type="Gene3D" id="1.10.940.10">
    <property type="entry name" value="NusB-like"/>
    <property type="match status" value="1"/>
</dbReference>
<keyword evidence="17" id="KW-1185">Reference proteome</keyword>
<dbReference type="PRINTS" id="PR02008">
    <property type="entry name" value="RCMTFAMILY"/>
</dbReference>
<keyword evidence="10 14" id="KW-0694">RNA-binding</keyword>
<dbReference type="EMBL" id="JACSQJ010000004">
    <property type="protein sequence ID" value="MBD7988235.1"/>
    <property type="molecule type" value="Genomic_DNA"/>
</dbReference>
<feature type="binding site" evidence="14">
    <location>
        <position position="303"/>
    </location>
    <ligand>
        <name>S-adenosyl-L-methionine</name>
        <dbReference type="ChEBI" id="CHEBI:59789"/>
    </ligand>
</feature>
<evidence type="ECO:0000256" key="2">
    <source>
        <dbReference type="ARBA" id="ARBA00004496"/>
    </source>
</evidence>
<protein>
    <recommendedName>
        <fullName evidence="4">16S rRNA (cytosine(967)-C(5))-methyltransferase</fullName>
        <ecNumber evidence="4">2.1.1.176</ecNumber>
    </recommendedName>
    <alternativeName>
        <fullName evidence="11">16S rRNA m5C967 methyltransferase</fullName>
    </alternativeName>
    <alternativeName>
        <fullName evidence="12">rRNA (cytosine-C(5)-)-methyltransferase RsmB</fullName>
    </alternativeName>
</protein>
<comment type="similarity">
    <text evidence="3 14">Belongs to the class I-like SAM-binding methyltransferase superfamily. RsmB/NOP family.</text>
</comment>
<dbReference type="RefSeq" id="WP_191729427.1">
    <property type="nucleotide sequence ID" value="NZ_JACSQJ010000004.1"/>
</dbReference>
<evidence type="ECO:0000256" key="9">
    <source>
        <dbReference type="ARBA" id="ARBA00022691"/>
    </source>
</evidence>
<dbReference type="Gene3D" id="3.30.70.1170">
    <property type="entry name" value="Sun protein, domain 3"/>
    <property type="match status" value="1"/>
</dbReference>
<dbReference type="PROSITE" id="PS51686">
    <property type="entry name" value="SAM_MT_RSMB_NOP"/>
    <property type="match status" value="1"/>
</dbReference>
<keyword evidence="8 14" id="KW-0808">Transferase</keyword>
<organism evidence="16 17">
    <name type="scientific">Luteimonas colneyensis</name>
    <dbReference type="NCBI Taxonomy" id="2762230"/>
    <lineage>
        <taxon>Bacteria</taxon>
        <taxon>Pseudomonadati</taxon>
        <taxon>Pseudomonadota</taxon>
        <taxon>Gammaproteobacteria</taxon>
        <taxon>Lysobacterales</taxon>
        <taxon>Lysobacteraceae</taxon>
        <taxon>Luteimonas</taxon>
    </lineage>
</organism>
<evidence type="ECO:0000313" key="17">
    <source>
        <dbReference type="Proteomes" id="UP000647183"/>
    </source>
</evidence>
<evidence type="ECO:0000313" key="16">
    <source>
        <dbReference type="EMBL" id="MBD7988235.1"/>
    </source>
</evidence>
<evidence type="ECO:0000256" key="4">
    <source>
        <dbReference type="ARBA" id="ARBA00012140"/>
    </source>
</evidence>
<dbReference type="InterPro" id="IPR004573">
    <property type="entry name" value="rRNA_ssu_MeTfrase_B"/>
</dbReference>
<evidence type="ECO:0000259" key="15">
    <source>
        <dbReference type="PROSITE" id="PS51686"/>
    </source>
</evidence>
<evidence type="ECO:0000256" key="6">
    <source>
        <dbReference type="ARBA" id="ARBA00022552"/>
    </source>
</evidence>
<dbReference type="GO" id="GO:0032259">
    <property type="term" value="P:methylation"/>
    <property type="evidence" value="ECO:0007669"/>
    <property type="project" value="UniProtKB-KW"/>
</dbReference>
<dbReference type="PROSITE" id="PS01153">
    <property type="entry name" value="NOL1_NOP2_SUN"/>
    <property type="match status" value="1"/>
</dbReference>
<comment type="caution">
    <text evidence="16">The sequence shown here is derived from an EMBL/GenBank/DDBJ whole genome shotgun (WGS) entry which is preliminary data.</text>
</comment>
<dbReference type="InterPro" id="IPR029063">
    <property type="entry name" value="SAM-dependent_MTases_sf"/>
</dbReference>
<feature type="binding site" evidence="14">
    <location>
        <position position="271"/>
    </location>
    <ligand>
        <name>S-adenosyl-L-methionine</name>
        <dbReference type="ChEBI" id="CHEBI:59789"/>
    </ligand>
</feature>
<dbReference type="GO" id="GO:0008168">
    <property type="term" value="F:methyltransferase activity"/>
    <property type="evidence" value="ECO:0007669"/>
    <property type="project" value="UniProtKB-KW"/>
</dbReference>
<dbReference type="Pfam" id="PF01189">
    <property type="entry name" value="Methyltr_RsmB-F"/>
    <property type="match status" value="1"/>
</dbReference>
<dbReference type="PANTHER" id="PTHR22807">
    <property type="entry name" value="NOP2 YEAST -RELATED NOL1/NOP2/FMU SUN DOMAIN-CONTAINING"/>
    <property type="match status" value="1"/>
</dbReference>
<name>A0ABR8UJN0_9GAMM</name>
<evidence type="ECO:0000256" key="14">
    <source>
        <dbReference type="PROSITE-ProRule" id="PRU01023"/>
    </source>
</evidence>
<dbReference type="InterPro" id="IPR049560">
    <property type="entry name" value="MeTrfase_RsmB-F_NOP2_cat"/>
</dbReference>
<keyword evidence="5" id="KW-0963">Cytoplasm</keyword>
<dbReference type="InterPro" id="IPR023267">
    <property type="entry name" value="RCMT"/>
</dbReference>
<evidence type="ECO:0000256" key="13">
    <source>
        <dbReference type="ARBA" id="ARBA00047283"/>
    </source>
</evidence>
<keyword evidence="7 14" id="KW-0489">Methyltransferase</keyword>
<feature type="active site" description="Nucleophile" evidence="14">
    <location>
        <position position="375"/>
    </location>
</feature>
<reference evidence="16 17" key="1">
    <citation type="submission" date="2020-08" db="EMBL/GenBank/DDBJ databases">
        <title>A Genomic Blueprint of the Chicken Gut Microbiome.</title>
        <authorList>
            <person name="Gilroy R."/>
            <person name="Ravi A."/>
            <person name="Getino M."/>
            <person name="Pursley I."/>
            <person name="Horton D.L."/>
            <person name="Alikhan N.-F."/>
            <person name="Baker D."/>
            <person name="Gharbi K."/>
            <person name="Hall N."/>
            <person name="Watson M."/>
            <person name="Adriaenssens E.M."/>
            <person name="Foster-Nyarko E."/>
            <person name="Jarju S."/>
            <person name="Secka A."/>
            <person name="Antonio M."/>
            <person name="Oren A."/>
            <person name="Chaudhuri R."/>
            <person name="La Ragione R.M."/>
            <person name="Hildebrand F."/>
            <person name="Pallen M.J."/>
        </authorList>
    </citation>
    <scope>NUCLEOTIDE SEQUENCE [LARGE SCALE GENOMIC DNA]</scope>
    <source>
        <strain evidence="16 17">Sa2BVA3</strain>
    </source>
</reference>